<feature type="non-terminal residue" evidence="2">
    <location>
        <position position="597"/>
    </location>
</feature>
<feature type="compositionally biased region" description="Low complexity" evidence="1">
    <location>
        <begin position="466"/>
        <end position="484"/>
    </location>
</feature>
<feature type="region of interest" description="Disordered" evidence="1">
    <location>
        <begin position="409"/>
        <end position="428"/>
    </location>
</feature>
<protein>
    <submittedName>
        <fullName evidence="2">Uncharacterized protein</fullName>
    </submittedName>
</protein>
<feature type="compositionally biased region" description="Polar residues" evidence="1">
    <location>
        <begin position="117"/>
        <end position="132"/>
    </location>
</feature>
<sequence>MEPLISASSSSSGSFTSQSTHSMEVDSLSARNTPVRTTTPPVSAGNDNDTPSKSEPEIIAISPPPAPNTSADPDKEIVVDNSPREVLASPAIMVENSYEDEDSDLITPYQKRKRPSINYNLDSPRYNSTPRESPSDEPVAKRPKPAKPVRGCIIGVWRDSNLPSDEDKHAIYGFIDIHDRLRTRIYPINRRGEELIANIPTGAGGCWVTFPRIILDSHLSSLSPVQIKEYVKLRTDARPEPTPEAQREAEIQAVMKAVSIVTSQESSPPVLKTSSSQSSLKQKPTHRNSLPRQSLNHTPSFKAINASEIQTPKASPINESKPTGVLLGHWADSDEPNEADKHAVYGVLGGSDCFRVKVQRVTRDGRYVDGNFPSGAGALWLHYEKLVLDKHLAHLSRAEVKEYVRIRQRDMENGESPKDRKSNEQKAVKEAIAVAAAEANGSGKRDPSPVEPELRHSSRTEHRMAAKQQAEAGAAAGVAAGVAAEKARREKAEAREKQHEKARKEVAMAEAVLQEAAQQELKNNLKKLNKVWVAQQAAFSKPPSPSASDEVKYYNGIKYERKQNGPFQGKLVSAPQIFSIDGEDYVEYRVLTKPSFF</sequence>
<dbReference type="STRING" id="5539.A0A3E2HE93"/>
<feature type="compositionally biased region" description="Polar residues" evidence="1">
    <location>
        <begin position="287"/>
        <end position="299"/>
    </location>
</feature>
<dbReference type="OrthoDB" id="5235778at2759"/>
<keyword evidence="3" id="KW-1185">Reference proteome</keyword>
<feature type="region of interest" description="Disordered" evidence="1">
    <location>
        <begin position="1"/>
        <end position="146"/>
    </location>
</feature>
<reference evidence="2 3" key="1">
    <citation type="submission" date="2018-05" db="EMBL/GenBank/DDBJ databases">
        <title>Draft genome sequence of Scytalidium lignicola DSM 105466, a ubiquitous saprotrophic fungus.</title>
        <authorList>
            <person name="Buettner E."/>
            <person name="Gebauer A.M."/>
            <person name="Hofrichter M."/>
            <person name="Liers C."/>
            <person name="Kellner H."/>
        </authorList>
    </citation>
    <scope>NUCLEOTIDE SEQUENCE [LARGE SCALE GENOMIC DNA]</scope>
    <source>
        <strain evidence="2 3">DSM 105466</strain>
    </source>
</reference>
<proteinExistence type="predicted"/>
<feature type="region of interest" description="Disordered" evidence="1">
    <location>
        <begin position="265"/>
        <end position="336"/>
    </location>
</feature>
<feature type="non-terminal residue" evidence="2">
    <location>
        <position position="1"/>
    </location>
</feature>
<feature type="region of interest" description="Disordered" evidence="1">
    <location>
        <begin position="437"/>
        <end position="492"/>
    </location>
</feature>
<gene>
    <name evidence="2" type="ORF">B7463_g4931</name>
</gene>
<comment type="caution">
    <text evidence="2">The sequence shown here is derived from an EMBL/GenBank/DDBJ whole genome shotgun (WGS) entry which is preliminary data.</text>
</comment>
<feature type="compositionally biased region" description="Low complexity" evidence="1">
    <location>
        <begin position="266"/>
        <end position="282"/>
    </location>
</feature>
<accession>A0A3E2HE93</accession>
<dbReference type="EMBL" id="NCSJ02000076">
    <property type="protein sequence ID" value="RFU31411.1"/>
    <property type="molecule type" value="Genomic_DNA"/>
</dbReference>
<feature type="compositionally biased region" description="Polar residues" evidence="1">
    <location>
        <begin position="307"/>
        <end position="321"/>
    </location>
</feature>
<dbReference type="OMA" id="KVWVAQQ"/>
<feature type="compositionally biased region" description="Basic and acidic residues" evidence="1">
    <location>
        <begin position="443"/>
        <end position="464"/>
    </location>
</feature>
<organism evidence="2 3">
    <name type="scientific">Scytalidium lignicola</name>
    <name type="common">Hyphomycete</name>
    <dbReference type="NCBI Taxonomy" id="5539"/>
    <lineage>
        <taxon>Eukaryota</taxon>
        <taxon>Fungi</taxon>
        <taxon>Dikarya</taxon>
        <taxon>Ascomycota</taxon>
        <taxon>Pezizomycotina</taxon>
        <taxon>Leotiomycetes</taxon>
        <taxon>Leotiomycetes incertae sedis</taxon>
        <taxon>Scytalidium</taxon>
    </lineage>
</organism>
<dbReference type="AlphaFoldDB" id="A0A3E2HE93"/>
<evidence type="ECO:0000313" key="2">
    <source>
        <dbReference type="EMBL" id="RFU31411.1"/>
    </source>
</evidence>
<feature type="compositionally biased region" description="Low complexity" evidence="1">
    <location>
        <begin position="33"/>
        <end position="42"/>
    </location>
</feature>
<evidence type="ECO:0000313" key="3">
    <source>
        <dbReference type="Proteomes" id="UP000258309"/>
    </source>
</evidence>
<feature type="compositionally biased region" description="Low complexity" evidence="1">
    <location>
        <begin position="1"/>
        <end position="22"/>
    </location>
</feature>
<evidence type="ECO:0000256" key="1">
    <source>
        <dbReference type="SAM" id="MobiDB-lite"/>
    </source>
</evidence>
<name>A0A3E2HE93_SCYLI</name>
<dbReference type="Proteomes" id="UP000258309">
    <property type="component" value="Unassembled WGS sequence"/>
</dbReference>